<dbReference type="RefSeq" id="XP_025598881.1">
    <property type="nucleotide sequence ID" value="XM_025739789.1"/>
</dbReference>
<feature type="region of interest" description="Disordered" evidence="1">
    <location>
        <begin position="123"/>
        <end position="189"/>
    </location>
</feature>
<feature type="compositionally biased region" description="Low complexity" evidence="1">
    <location>
        <begin position="231"/>
        <end position="247"/>
    </location>
</feature>
<dbReference type="Proteomes" id="UP000245946">
    <property type="component" value="Unassembled WGS sequence"/>
</dbReference>
<gene>
    <name evidence="2" type="ORF">FA09DRAFT_270625</name>
</gene>
<evidence type="ECO:0000256" key="1">
    <source>
        <dbReference type="SAM" id="MobiDB-lite"/>
    </source>
</evidence>
<dbReference type="GeneID" id="37267335"/>
<keyword evidence="3" id="KW-1185">Reference proteome</keyword>
<feature type="compositionally biased region" description="Polar residues" evidence="1">
    <location>
        <begin position="149"/>
        <end position="166"/>
    </location>
</feature>
<organism evidence="2 3">
    <name type="scientific">Tilletiopsis washingtonensis</name>
    <dbReference type="NCBI Taxonomy" id="58919"/>
    <lineage>
        <taxon>Eukaryota</taxon>
        <taxon>Fungi</taxon>
        <taxon>Dikarya</taxon>
        <taxon>Basidiomycota</taxon>
        <taxon>Ustilaginomycotina</taxon>
        <taxon>Exobasidiomycetes</taxon>
        <taxon>Entylomatales</taxon>
        <taxon>Entylomatales incertae sedis</taxon>
        <taxon>Tilletiopsis</taxon>
    </lineage>
</organism>
<protein>
    <submittedName>
        <fullName evidence="2">Uncharacterized protein</fullName>
    </submittedName>
</protein>
<feature type="region of interest" description="Disordered" evidence="1">
    <location>
        <begin position="211"/>
        <end position="247"/>
    </location>
</feature>
<evidence type="ECO:0000313" key="3">
    <source>
        <dbReference type="Proteomes" id="UP000245946"/>
    </source>
</evidence>
<dbReference type="EMBL" id="KZ819291">
    <property type="protein sequence ID" value="PWN98602.1"/>
    <property type="molecule type" value="Genomic_DNA"/>
</dbReference>
<accession>A0A316ZCE8</accession>
<proteinExistence type="predicted"/>
<evidence type="ECO:0000313" key="2">
    <source>
        <dbReference type="EMBL" id="PWN98602.1"/>
    </source>
</evidence>
<feature type="region of interest" description="Disordered" evidence="1">
    <location>
        <begin position="79"/>
        <end position="101"/>
    </location>
</feature>
<sequence>MRTAGHSSGCAAPCQARSRALMRKPSRRRPWLCKLRTLPSRREQMTTAAAAQLVLGRRPAPSQWPRWRDAIDRTFPALDAGEHSRQGRARAGTPEGGPLRDTKAHGNAIPCCWPCERLSHGAPCKPDRVTGAKHRRREPSVDMAHGQASPATPSRRQSEHYQNNLTRRPRAAGGRRDDCYHRSMSLGRSSSSSLLGLLSLAPSSRRGRFPFRSPYSRFSTKSRPRRCASRPSGAPHALSAASAARGSSVTYSSYACLSPWPRSVEVDCSLYQSLSKET</sequence>
<dbReference type="AlphaFoldDB" id="A0A316ZCE8"/>
<reference evidence="2 3" key="1">
    <citation type="journal article" date="2018" name="Mol. Biol. Evol.">
        <title>Broad Genomic Sampling Reveals a Smut Pathogenic Ancestry of the Fungal Clade Ustilaginomycotina.</title>
        <authorList>
            <person name="Kijpornyongpan T."/>
            <person name="Mondo S.J."/>
            <person name="Barry K."/>
            <person name="Sandor L."/>
            <person name="Lee J."/>
            <person name="Lipzen A."/>
            <person name="Pangilinan J."/>
            <person name="LaButti K."/>
            <person name="Hainaut M."/>
            <person name="Henrissat B."/>
            <person name="Grigoriev I.V."/>
            <person name="Spatafora J.W."/>
            <person name="Aime M.C."/>
        </authorList>
    </citation>
    <scope>NUCLEOTIDE SEQUENCE [LARGE SCALE GENOMIC DNA]</scope>
    <source>
        <strain evidence="2 3">MCA 4186</strain>
    </source>
</reference>
<name>A0A316ZCE8_9BASI</name>